<keyword evidence="2" id="KW-1185">Reference proteome</keyword>
<dbReference type="EMBL" id="SJPY01000004">
    <property type="protein sequence ID" value="TWU41240.1"/>
    <property type="molecule type" value="Genomic_DNA"/>
</dbReference>
<evidence type="ECO:0000313" key="1">
    <source>
        <dbReference type="EMBL" id="TWU41240.1"/>
    </source>
</evidence>
<evidence type="ECO:0000313" key="2">
    <source>
        <dbReference type="Proteomes" id="UP000315471"/>
    </source>
</evidence>
<dbReference type="Proteomes" id="UP000315471">
    <property type="component" value="Unassembled WGS sequence"/>
</dbReference>
<proteinExistence type="predicted"/>
<accession>A0A5C6DWW8</accession>
<reference evidence="1 2" key="1">
    <citation type="submission" date="2019-02" db="EMBL/GenBank/DDBJ databases">
        <title>Deep-cultivation of Planctomycetes and their phenomic and genomic characterization uncovers novel biology.</title>
        <authorList>
            <person name="Wiegand S."/>
            <person name="Jogler M."/>
            <person name="Boedeker C."/>
            <person name="Pinto D."/>
            <person name="Vollmers J."/>
            <person name="Rivas-Marin E."/>
            <person name="Kohn T."/>
            <person name="Peeters S.H."/>
            <person name="Heuer A."/>
            <person name="Rast P."/>
            <person name="Oberbeckmann S."/>
            <person name="Bunk B."/>
            <person name="Jeske O."/>
            <person name="Meyerdierks A."/>
            <person name="Storesund J.E."/>
            <person name="Kallscheuer N."/>
            <person name="Luecker S."/>
            <person name="Lage O.M."/>
            <person name="Pohl T."/>
            <person name="Merkel B.J."/>
            <person name="Hornburger P."/>
            <person name="Mueller R.-W."/>
            <person name="Bruemmer F."/>
            <person name="Labrenz M."/>
            <person name="Spormann A.M."/>
            <person name="Op Den Camp H."/>
            <person name="Overmann J."/>
            <person name="Amann R."/>
            <person name="Jetten M.S.M."/>
            <person name="Mascher T."/>
            <person name="Medema M.H."/>
            <person name="Devos D.P."/>
            <person name="Kaster A.-K."/>
            <person name="Ovreas L."/>
            <person name="Rohde M."/>
            <person name="Galperin M.Y."/>
            <person name="Jogler C."/>
        </authorList>
    </citation>
    <scope>NUCLEOTIDE SEQUENCE [LARGE SCALE GENOMIC DNA]</scope>
    <source>
        <strain evidence="1 2">Q31b</strain>
    </source>
</reference>
<gene>
    <name evidence="1" type="ORF">Q31b_26790</name>
</gene>
<dbReference type="AlphaFoldDB" id="A0A5C6DWW8"/>
<name>A0A5C6DWW8_9BACT</name>
<organism evidence="1 2">
    <name type="scientific">Novipirellula aureliae</name>
    <dbReference type="NCBI Taxonomy" id="2527966"/>
    <lineage>
        <taxon>Bacteria</taxon>
        <taxon>Pseudomonadati</taxon>
        <taxon>Planctomycetota</taxon>
        <taxon>Planctomycetia</taxon>
        <taxon>Pirellulales</taxon>
        <taxon>Pirellulaceae</taxon>
        <taxon>Novipirellula</taxon>
    </lineage>
</organism>
<sequence length="62" mass="6907">MGLQIVLLTSTPSSVYVHCSKNSLRISRFGVSGLMLEEQNKPARHLRSGELLWPEGRRASIV</sequence>
<comment type="caution">
    <text evidence="1">The sequence shown here is derived from an EMBL/GenBank/DDBJ whole genome shotgun (WGS) entry which is preliminary data.</text>
</comment>
<protein>
    <submittedName>
        <fullName evidence="1">Uncharacterized protein</fullName>
    </submittedName>
</protein>